<dbReference type="EMBL" id="CM008969">
    <property type="protein sequence ID" value="PNW79951.1"/>
    <property type="molecule type" value="Genomic_DNA"/>
</dbReference>
<dbReference type="RefSeq" id="XP_001702096.2">
    <property type="nucleotide sequence ID" value="XM_001702044.2"/>
</dbReference>
<dbReference type="InParanoid" id="A0A2K3DHE7"/>
<feature type="signal peptide" evidence="1">
    <location>
        <begin position="1"/>
        <end position="20"/>
    </location>
</feature>
<reference evidence="2 3" key="1">
    <citation type="journal article" date="2007" name="Science">
        <title>The Chlamydomonas genome reveals the evolution of key animal and plant functions.</title>
        <authorList>
            <person name="Merchant S.S."/>
            <person name="Prochnik S.E."/>
            <person name="Vallon O."/>
            <person name="Harris E.H."/>
            <person name="Karpowicz S.J."/>
            <person name="Witman G.B."/>
            <person name="Terry A."/>
            <person name="Salamov A."/>
            <person name="Fritz-Laylin L.K."/>
            <person name="Marechal-Drouard L."/>
            <person name="Marshall W.F."/>
            <person name="Qu L.H."/>
            <person name="Nelson D.R."/>
            <person name="Sanderfoot A.A."/>
            <person name="Spalding M.H."/>
            <person name="Kapitonov V.V."/>
            <person name="Ren Q."/>
            <person name="Ferris P."/>
            <person name="Lindquist E."/>
            <person name="Shapiro H."/>
            <person name="Lucas S.M."/>
            <person name="Grimwood J."/>
            <person name="Schmutz J."/>
            <person name="Cardol P."/>
            <person name="Cerutti H."/>
            <person name="Chanfreau G."/>
            <person name="Chen C.L."/>
            <person name="Cognat V."/>
            <person name="Croft M.T."/>
            <person name="Dent R."/>
            <person name="Dutcher S."/>
            <person name="Fernandez E."/>
            <person name="Fukuzawa H."/>
            <person name="Gonzalez-Ballester D."/>
            <person name="Gonzalez-Halphen D."/>
            <person name="Hallmann A."/>
            <person name="Hanikenne M."/>
            <person name="Hippler M."/>
            <person name="Inwood W."/>
            <person name="Jabbari K."/>
            <person name="Kalanon M."/>
            <person name="Kuras R."/>
            <person name="Lefebvre P.A."/>
            <person name="Lemaire S.D."/>
            <person name="Lobanov A.V."/>
            <person name="Lohr M."/>
            <person name="Manuell A."/>
            <person name="Meier I."/>
            <person name="Mets L."/>
            <person name="Mittag M."/>
            <person name="Mittelmeier T."/>
            <person name="Moroney J.V."/>
            <person name="Moseley J."/>
            <person name="Napoli C."/>
            <person name="Nedelcu A.M."/>
            <person name="Niyogi K."/>
            <person name="Novoselov S.V."/>
            <person name="Paulsen I.T."/>
            <person name="Pazour G."/>
            <person name="Purton S."/>
            <person name="Ral J.P."/>
            <person name="Riano-Pachon D.M."/>
            <person name="Riekhof W."/>
            <person name="Rymarquis L."/>
            <person name="Schroda M."/>
            <person name="Stern D."/>
            <person name="Umen J."/>
            <person name="Willows R."/>
            <person name="Wilson N."/>
            <person name="Zimmer S.L."/>
            <person name="Allmer J."/>
            <person name="Balk J."/>
            <person name="Bisova K."/>
            <person name="Chen C.J."/>
            <person name="Elias M."/>
            <person name="Gendler K."/>
            <person name="Hauser C."/>
            <person name="Lamb M.R."/>
            <person name="Ledford H."/>
            <person name="Long J.C."/>
            <person name="Minagawa J."/>
            <person name="Page M.D."/>
            <person name="Pan J."/>
            <person name="Pootakham W."/>
            <person name="Roje S."/>
            <person name="Rose A."/>
            <person name="Stahlberg E."/>
            <person name="Terauchi A.M."/>
            <person name="Yang P."/>
            <person name="Ball S."/>
            <person name="Bowler C."/>
            <person name="Dieckmann C.L."/>
            <person name="Gladyshev V.N."/>
            <person name="Green P."/>
            <person name="Jorgensen R."/>
            <person name="Mayfield S."/>
            <person name="Mueller-Roeber B."/>
            <person name="Rajamani S."/>
            <person name="Sayre R.T."/>
            <person name="Brokstein P."/>
            <person name="Dubchak I."/>
            <person name="Goodstein D."/>
            <person name="Hornick L."/>
            <person name="Huang Y.W."/>
            <person name="Jhaveri J."/>
            <person name="Luo Y."/>
            <person name="Martinez D."/>
            <person name="Ngau W.C."/>
            <person name="Otillar B."/>
            <person name="Poliakov A."/>
            <person name="Porter A."/>
            <person name="Szajkowski L."/>
            <person name="Werner G."/>
            <person name="Zhou K."/>
            <person name="Grigoriev I.V."/>
            <person name="Rokhsar D.S."/>
            <person name="Grossman A.R."/>
        </authorList>
    </citation>
    <scope>NUCLEOTIDE SEQUENCE [LARGE SCALE GENOMIC DNA]</scope>
    <source>
        <strain evidence="3">CC-503</strain>
    </source>
</reference>
<dbReference type="ExpressionAtlas" id="A0A2K3DHE7">
    <property type="expression patterns" value="baseline and differential"/>
</dbReference>
<gene>
    <name evidence="2" type="ORF">CHLRE_08g373346v5</name>
</gene>
<dbReference type="OrthoDB" id="549336at2759"/>
<dbReference type="PaxDb" id="3055-EDO97185"/>
<evidence type="ECO:0000256" key="1">
    <source>
        <dbReference type="SAM" id="SignalP"/>
    </source>
</evidence>
<evidence type="ECO:0000313" key="2">
    <source>
        <dbReference type="EMBL" id="PNW79951.1"/>
    </source>
</evidence>
<proteinExistence type="predicted"/>
<evidence type="ECO:0000313" key="3">
    <source>
        <dbReference type="Proteomes" id="UP000006906"/>
    </source>
</evidence>
<name>A0A2K3DHE7_CHLRE</name>
<keyword evidence="1" id="KW-0732">Signal</keyword>
<evidence type="ECO:0008006" key="4">
    <source>
        <dbReference type="Google" id="ProtNLM"/>
    </source>
</evidence>
<dbReference type="Gramene" id="PNW79951">
    <property type="protein sequence ID" value="PNW79951"/>
    <property type="gene ID" value="CHLRE_08g373346v5"/>
</dbReference>
<dbReference type="AlphaFoldDB" id="A0A2K3DHE7"/>
<accession>A0A2K3DHE7</accession>
<protein>
    <recommendedName>
        <fullName evidence="4">Glycosyl transferase CAP10 domain-containing protein</fullName>
    </recommendedName>
</protein>
<dbReference type="GeneID" id="5727656"/>
<dbReference type="KEGG" id="cre:CHLRE_08g373346v5"/>
<keyword evidence="3" id="KW-1185">Reference proteome</keyword>
<sequence>MHGFILIICVVAACLQACDTLNVALVNIPGFHLEVVSGYIHVLAPLFTPLTVYVHPANLERPTAGYGFRDWIGHNRSDILLRALPDNGSYSEHDAVVFVSPEYDIPTMLAFVNRSNPRTIVLTCHGGCSTFVKGTAVSTLETAKRSVHFVALAPHAAVHASQVLKRRVHWVLPILPLNPHRVCSWEADMFPPLMSRSIVQEPCLSGFAIQGQLRLERRDYMMLWRDIEANWDVVSKHPRFNVTILGSGRLSDLNITANAAKVVSHQSLPYLEFYSALHQSLALLTLFSGDTYYSVKLSSSFISSFSAGTPLLIDQRVHEVYQFLHGDGFVPPHYAIYKGESMTQSMLRVLSEGWTYHRAVRASLLHRRERITEHTRNFLTNILLIDLARKGRVLQDQGLHGIWYDTSKGWCTSARCDPQMSSWVNL</sequence>
<organism evidence="2 3">
    <name type="scientific">Chlamydomonas reinhardtii</name>
    <name type="common">Chlamydomonas smithii</name>
    <dbReference type="NCBI Taxonomy" id="3055"/>
    <lineage>
        <taxon>Eukaryota</taxon>
        <taxon>Viridiplantae</taxon>
        <taxon>Chlorophyta</taxon>
        <taxon>core chlorophytes</taxon>
        <taxon>Chlorophyceae</taxon>
        <taxon>CS clade</taxon>
        <taxon>Chlamydomonadales</taxon>
        <taxon>Chlamydomonadaceae</taxon>
        <taxon>Chlamydomonas</taxon>
    </lineage>
</organism>
<feature type="chain" id="PRO_5014401092" description="Glycosyl transferase CAP10 domain-containing protein" evidence="1">
    <location>
        <begin position="21"/>
        <end position="426"/>
    </location>
</feature>
<dbReference type="Proteomes" id="UP000006906">
    <property type="component" value="Chromosome 8"/>
</dbReference>